<evidence type="ECO:0008006" key="4">
    <source>
        <dbReference type="Google" id="ProtNLM"/>
    </source>
</evidence>
<evidence type="ECO:0000313" key="3">
    <source>
        <dbReference type="Proteomes" id="UP000017836"/>
    </source>
</evidence>
<feature type="non-terminal residue" evidence="2">
    <location>
        <position position="1"/>
    </location>
</feature>
<proteinExistence type="predicted"/>
<dbReference type="HOGENOM" id="CLU_1113749_0_0_1"/>
<keyword evidence="3" id="KW-1185">Reference proteome</keyword>
<feature type="region of interest" description="Disordered" evidence="1">
    <location>
        <begin position="223"/>
        <end position="250"/>
    </location>
</feature>
<evidence type="ECO:0000313" key="2">
    <source>
        <dbReference type="EMBL" id="ERN10731.1"/>
    </source>
</evidence>
<dbReference type="AlphaFoldDB" id="W1PSR6"/>
<dbReference type="EMBL" id="KI392798">
    <property type="protein sequence ID" value="ERN10731.1"/>
    <property type="molecule type" value="Genomic_DNA"/>
</dbReference>
<protein>
    <recommendedName>
        <fullName evidence="4">Aminotransferase-like plant mobile domain-containing protein</fullName>
    </recommendedName>
</protein>
<evidence type="ECO:0000256" key="1">
    <source>
        <dbReference type="SAM" id="MobiDB-lite"/>
    </source>
</evidence>
<dbReference type="Proteomes" id="UP000017836">
    <property type="component" value="Unassembled WGS sequence"/>
</dbReference>
<organism evidence="2 3">
    <name type="scientific">Amborella trichopoda</name>
    <dbReference type="NCBI Taxonomy" id="13333"/>
    <lineage>
        <taxon>Eukaryota</taxon>
        <taxon>Viridiplantae</taxon>
        <taxon>Streptophyta</taxon>
        <taxon>Embryophyta</taxon>
        <taxon>Tracheophyta</taxon>
        <taxon>Spermatophyta</taxon>
        <taxon>Magnoliopsida</taxon>
        <taxon>Amborellales</taxon>
        <taxon>Amborellaceae</taxon>
        <taxon>Amborella</taxon>
    </lineage>
</organism>
<gene>
    <name evidence="2" type="ORF">AMTR_s00027p00118650</name>
</gene>
<reference evidence="3" key="1">
    <citation type="journal article" date="2013" name="Science">
        <title>The Amborella genome and the evolution of flowering plants.</title>
        <authorList>
            <consortium name="Amborella Genome Project"/>
        </authorList>
    </citation>
    <scope>NUCLEOTIDE SEQUENCE [LARGE SCALE GENOMIC DNA]</scope>
</reference>
<sequence length="250" mass="29117">GFYVDCRSHLFAICKWAELLTSGRRPETSSIPLRSGELAPPLEDVTQIDWTPMRVDPIPPFYAASSRTFRMTVHLICMFLVMPYFSGRVRRQFGLPESSFEITPPWTPIIVNIADEDVYLREMTPWMEEWRGRIAHVIGEEEEESILLSLYEEKYKVILRDVAALTDHGASLRAERDSAIRERDSIAEDLESLRRDFEGMREARDMGEAEMRKAMDMAEAEMRKARDMVEAEHDSIRDELERVRTELERV</sequence>
<name>W1PSR6_AMBTC</name>
<accession>W1PSR6</accession>